<dbReference type="GeneID" id="28842595"/>
<feature type="repeat" description="ANK" evidence="3">
    <location>
        <begin position="469"/>
        <end position="501"/>
    </location>
</feature>
<feature type="repeat" description="ANK" evidence="3">
    <location>
        <begin position="611"/>
        <end position="639"/>
    </location>
</feature>
<dbReference type="OrthoDB" id="5086500at2759"/>
<keyword evidence="1" id="KW-0677">Repeat</keyword>
<evidence type="ECO:0000256" key="2">
    <source>
        <dbReference type="ARBA" id="ARBA00023043"/>
    </source>
</evidence>
<proteinExistence type="predicted"/>
<dbReference type="InterPro" id="IPR051165">
    <property type="entry name" value="Multifunctional_ANK_Repeat"/>
</dbReference>
<organism evidence="5 6">
    <name type="scientific">Pseudogymnoascus verrucosus</name>
    <dbReference type="NCBI Taxonomy" id="342668"/>
    <lineage>
        <taxon>Eukaryota</taxon>
        <taxon>Fungi</taxon>
        <taxon>Dikarya</taxon>
        <taxon>Ascomycota</taxon>
        <taxon>Pezizomycotina</taxon>
        <taxon>Leotiomycetes</taxon>
        <taxon>Thelebolales</taxon>
        <taxon>Thelebolaceae</taxon>
        <taxon>Pseudogymnoascus</taxon>
    </lineage>
</organism>
<dbReference type="AlphaFoldDB" id="A0A1B8GBC8"/>
<dbReference type="SUPFAM" id="SSF48403">
    <property type="entry name" value="Ankyrin repeat"/>
    <property type="match status" value="1"/>
</dbReference>
<dbReference type="Gene3D" id="1.25.40.20">
    <property type="entry name" value="Ankyrin repeat-containing domain"/>
    <property type="match status" value="4"/>
</dbReference>
<dbReference type="Pfam" id="PF24883">
    <property type="entry name" value="NPHP3_N"/>
    <property type="match status" value="1"/>
</dbReference>
<evidence type="ECO:0000259" key="4">
    <source>
        <dbReference type="Pfam" id="PF24883"/>
    </source>
</evidence>
<feature type="domain" description="Nephrocystin 3-like N-terminal" evidence="4">
    <location>
        <begin position="15"/>
        <end position="117"/>
    </location>
</feature>
<feature type="repeat" description="ANK" evidence="3">
    <location>
        <begin position="707"/>
        <end position="739"/>
    </location>
</feature>
<reference evidence="6" key="2">
    <citation type="journal article" date="2018" name="Nat. Commun.">
        <title>Extreme sensitivity to ultraviolet light in the fungal pathogen causing white-nose syndrome of bats.</title>
        <authorList>
            <person name="Palmer J.M."/>
            <person name="Drees K.P."/>
            <person name="Foster J.T."/>
            <person name="Lindner D.L."/>
        </authorList>
    </citation>
    <scope>NUCLEOTIDE SEQUENCE [LARGE SCALE GENOMIC DNA]</scope>
    <source>
        <strain evidence="6">UAMH 10579</strain>
    </source>
</reference>
<dbReference type="Pfam" id="PF00023">
    <property type="entry name" value="Ank"/>
    <property type="match status" value="1"/>
</dbReference>
<accession>A0A1B8GBC8</accession>
<dbReference type="PROSITE" id="PS50297">
    <property type="entry name" value="ANK_REP_REGION"/>
    <property type="match status" value="5"/>
</dbReference>
<dbReference type="STRING" id="342668.A0A1B8GBC8"/>
<dbReference type="Pfam" id="PF12796">
    <property type="entry name" value="Ank_2"/>
    <property type="match status" value="3"/>
</dbReference>
<evidence type="ECO:0000256" key="3">
    <source>
        <dbReference type="PROSITE-ProRule" id="PRU00023"/>
    </source>
</evidence>
<evidence type="ECO:0000313" key="6">
    <source>
        <dbReference type="Proteomes" id="UP000091956"/>
    </source>
</evidence>
<dbReference type="PROSITE" id="PS50088">
    <property type="entry name" value="ANK_REPEAT"/>
    <property type="match status" value="5"/>
</dbReference>
<dbReference type="PANTHER" id="PTHR24123:SF33">
    <property type="entry name" value="PROTEIN HOS4"/>
    <property type="match status" value="1"/>
</dbReference>
<sequence>MKLAVEAATNAALPSTVITFFFNARGAELERSILGMYRSVLLQLISKTPTILDDLSHLLSFKIKHSETPQEYPVMWFIDALDECKDDEVLKLVKFFENIGHTAVSLGSPLHICLSTRHYLNILIRWGVKLTLEKQYSHNQDIMTYIDSEFRVPYSPHVALIKCELCSRSSGVFIWVRLVVELLNMAFRRGEGKPAQLQQLLDSVPKELDDLFTNILKSDPNSKYKSILCFQWVLFAKRPLNPEELYFAVLAGTEPTAIEKWDADEINSEGIENFILNISKGLVEVTKMDRTVQFIYESVCDFLLLHDGFTKLEPNFAINVRGFSEERLKHCCYQYMTLGVFKDNRWSPTQPRLTPLLNGLRTKPNLKDDILRHFPFAWYAVRYVFAHAEVAQSCDIDQGGFLTDFEAPDRTSIQKWMMVYNDFSYNPRGSPTVYHPNDSLIYILSNENLPDLLLNLIQIKGNVNDVGRQHGSPLQLAAGKGYLAVARHLIAAGADIDFPGDKPRLAPLLSAIDSGHIDVALLLLENGARHDIVSYCCGNNDRCTQTPLIMAATVGLTAVVQKLLHLGGDVDIEGGRALQQAASSKGNWQIVRLLLQFRADVNFVCEIDGIALQAAAFAGKYEIVQLLLQSGADANSGGGHDYSNALYAAAVGGSVQVVKLLLQWGANVNSGNRKLGSALEAAAQHGNALAVQMLLDTGADVNSIGGTYSSALQEAAYHGHEKIVRMLLQAGADINRGGGRYYGNALSAAASCGKKHIVELLLQARANANYMREGFGSALQEANNRGYSDIAQLLRQHGAKEAEI</sequence>
<dbReference type="Proteomes" id="UP000091956">
    <property type="component" value="Unassembled WGS sequence"/>
</dbReference>
<dbReference type="InterPro" id="IPR036770">
    <property type="entry name" value="Ankyrin_rpt-contain_sf"/>
</dbReference>
<dbReference type="RefSeq" id="XP_018126869.1">
    <property type="nucleotide sequence ID" value="XM_018278625.1"/>
</dbReference>
<feature type="repeat" description="ANK" evidence="3">
    <location>
        <begin position="641"/>
        <end position="673"/>
    </location>
</feature>
<dbReference type="PANTHER" id="PTHR24123">
    <property type="entry name" value="ANKYRIN REPEAT-CONTAINING"/>
    <property type="match status" value="1"/>
</dbReference>
<keyword evidence="6" id="KW-1185">Reference proteome</keyword>
<evidence type="ECO:0000313" key="5">
    <source>
        <dbReference type="EMBL" id="OBT93136.1"/>
    </source>
</evidence>
<feature type="repeat" description="ANK" evidence="3">
    <location>
        <begin position="674"/>
        <end position="706"/>
    </location>
</feature>
<gene>
    <name evidence="5" type="ORF">VE01_09209</name>
</gene>
<reference evidence="5 6" key="1">
    <citation type="submission" date="2016-03" db="EMBL/GenBank/DDBJ databases">
        <title>Comparative genomics of Pseudogymnoascus destructans, the fungus causing white-nose syndrome of bats.</title>
        <authorList>
            <person name="Palmer J.M."/>
            <person name="Drees K.P."/>
            <person name="Foster J.T."/>
            <person name="Lindner D.L."/>
        </authorList>
    </citation>
    <scope>NUCLEOTIDE SEQUENCE [LARGE SCALE GENOMIC DNA]</scope>
    <source>
        <strain evidence="5 6">UAMH 10579</strain>
    </source>
</reference>
<name>A0A1B8GBC8_9PEZI</name>
<evidence type="ECO:0000256" key="1">
    <source>
        <dbReference type="ARBA" id="ARBA00022737"/>
    </source>
</evidence>
<dbReference type="InterPro" id="IPR056884">
    <property type="entry name" value="NPHP3-like_N"/>
</dbReference>
<dbReference type="SMART" id="SM00248">
    <property type="entry name" value="ANK"/>
    <property type="match status" value="11"/>
</dbReference>
<dbReference type="EMBL" id="KV460257">
    <property type="protein sequence ID" value="OBT93136.1"/>
    <property type="molecule type" value="Genomic_DNA"/>
</dbReference>
<protein>
    <recommendedName>
        <fullName evidence="4">Nephrocystin 3-like N-terminal domain-containing protein</fullName>
    </recommendedName>
</protein>
<dbReference type="InterPro" id="IPR002110">
    <property type="entry name" value="Ankyrin_rpt"/>
</dbReference>
<keyword evidence="2 3" id="KW-0040">ANK repeat</keyword>